<dbReference type="PANTHER" id="PTHR46472">
    <property type="entry name" value="NUCLEOREDOXIN"/>
    <property type="match status" value="1"/>
</dbReference>
<dbReference type="InterPro" id="IPR012336">
    <property type="entry name" value="Thioredoxin-like_fold"/>
</dbReference>
<dbReference type="OrthoDB" id="9440957at2759"/>
<dbReference type="PANTHER" id="PTHR46472:SF1">
    <property type="entry name" value="NUCLEOREDOXIN"/>
    <property type="match status" value="1"/>
</dbReference>
<dbReference type="GO" id="GO:0004791">
    <property type="term" value="F:thioredoxin-disulfide reductase (NADPH) activity"/>
    <property type="evidence" value="ECO:0007669"/>
    <property type="project" value="TreeGrafter"/>
</dbReference>
<gene>
    <name evidence="2" type="ORF">ILUMI_06384</name>
</gene>
<dbReference type="GO" id="GO:0030178">
    <property type="term" value="P:negative regulation of Wnt signaling pathway"/>
    <property type="evidence" value="ECO:0007669"/>
    <property type="project" value="TreeGrafter"/>
</dbReference>
<feature type="domain" description="Thioredoxin-like fold" evidence="1">
    <location>
        <begin position="36"/>
        <end position="77"/>
    </location>
</feature>
<feature type="non-terminal residue" evidence="2">
    <location>
        <position position="1"/>
    </location>
</feature>
<evidence type="ECO:0000259" key="1">
    <source>
        <dbReference type="Pfam" id="PF13905"/>
    </source>
</evidence>
<dbReference type="InterPro" id="IPR036249">
    <property type="entry name" value="Thioredoxin-like_sf"/>
</dbReference>
<organism evidence="2 3">
    <name type="scientific">Ignelater luminosus</name>
    <name type="common">Cucubano</name>
    <name type="synonym">Pyrophorus luminosus</name>
    <dbReference type="NCBI Taxonomy" id="2038154"/>
    <lineage>
        <taxon>Eukaryota</taxon>
        <taxon>Metazoa</taxon>
        <taxon>Ecdysozoa</taxon>
        <taxon>Arthropoda</taxon>
        <taxon>Hexapoda</taxon>
        <taxon>Insecta</taxon>
        <taxon>Pterygota</taxon>
        <taxon>Neoptera</taxon>
        <taxon>Endopterygota</taxon>
        <taxon>Coleoptera</taxon>
        <taxon>Polyphaga</taxon>
        <taxon>Elateriformia</taxon>
        <taxon>Elateroidea</taxon>
        <taxon>Elateridae</taxon>
        <taxon>Agrypninae</taxon>
        <taxon>Pyrophorini</taxon>
        <taxon>Ignelater</taxon>
    </lineage>
</organism>
<comment type="caution">
    <text evidence="2">The sequence shown here is derived from an EMBL/GenBank/DDBJ whole genome shotgun (WGS) entry which is preliminary data.</text>
</comment>
<keyword evidence="3" id="KW-1185">Reference proteome</keyword>
<dbReference type="Pfam" id="PF13905">
    <property type="entry name" value="Thioredoxin_8"/>
    <property type="match status" value="1"/>
</dbReference>
<proteinExistence type="predicted"/>
<evidence type="ECO:0000313" key="2">
    <source>
        <dbReference type="EMBL" id="KAF2899802.1"/>
    </source>
</evidence>
<dbReference type="AlphaFoldDB" id="A0A8K0GFF3"/>
<dbReference type="SUPFAM" id="SSF52833">
    <property type="entry name" value="Thioredoxin-like"/>
    <property type="match status" value="1"/>
</dbReference>
<accession>A0A8K0GFF3</accession>
<dbReference type="GO" id="GO:0005634">
    <property type="term" value="C:nucleus"/>
    <property type="evidence" value="ECO:0007669"/>
    <property type="project" value="TreeGrafter"/>
</dbReference>
<evidence type="ECO:0000313" key="3">
    <source>
        <dbReference type="Proteomes" id="UP000801492"/>
    </source>
</evidence>
<dbReference type="GO" id="GO:0031397">
    <property type="term" value="P:negative regulation of protein ubiquitination"/>
    <property type="evidence" value="ECO:0007669"/>
    <property type="project" value="TreeGrafter"/>
</dbReference>
<name>A0A8K0GFF3_IGNLU</name>
<reference evidence="2" key="1">
    <citation type="submission" date="2019-08" db="EMBL/GenBank/DDBJ databases">
        <title>The genome of the North American firefly Photinus pyralis.</title>
        <authorList>
            <consortium name="Photinus pyralis genome working group"/>
            <person name="Fallon T.R."/>
            <person name="Sander Lower S.E."/>
            <person name="Weng J.-K."/>
        </authorList>
    </citation>
    <scope>NUCLEOTIDE SEQUENCE</scope>
    <source>
        <strain evidence="2">TRF0915ILg1</strain>
        <tissue evidence="2">Whole body</tissue>
    </source>
</reference>
<sequence>VLKDIELQPCGTYLQEHAGDNKQRYVYAELPEGVKGFYFSANWCPPCRAFTPQLAEVYRLLRKREPGFEIIFVSSDR</sequence>
<dbReference type="EMBL" id="VTPC01002629">
    <property type="protein sequence ID" value="KAF2899802.1"/>
    <property type="molecule type" value="Genomic_DNA"/>
</dbReference>
<dbReference type="Proteomes" id="UP000801492">
    <property type="component" value="Unassembled WGS sequence"/>
</dbReference>
<dbReference type="Gene3D" id="3.40.30.10">
    <property type="entry name" value="Glutaredoxin"/>
    <property type="match status" value="1"/>
</dbReference>
<protein>
    <recommendedName>
        <fullName evidence="1">Thioredoxin-like fold domain-containing protein</fullName>
    </recommendedName>
</protein>